<reference evidence="1" key="1">
    <citation type="submission" date="2018-02" db="EMBL/GenBank/DDBJ databases">
        <title>Rhizophora mucronata_Transcriptome.</title>
        <authorList>
            <person name="Meera S.P."/>
            <person name="Sreeshan A."/>
            <person name="Augustine A."/>
        </authorList>
    </citation>
    <scope>NUCLEOTIDE SEQUENCE</scope>
    <source>
        <tissue evidence="1">Leaf</tissue>
    </source>
</reference>
<accession>A0A2P2QM86</accession>
<name>A0A2P2QM86_RHIMU</name>
<dbReference type="EMBL" id="GGEC01087645">
    <property type="protein sequence ID" value="MBX68129.1"/>
    <property type="molecule type" value="Transcribed_RNA"/>
</dbReference>
<proteinExistence type="predicted"/>
<protein>
    <submittedName>
        <fullName evidence="1">Uncharacterized protein</fullName>
    </submittedName>
</protein>
<evidence type="ECO:0000313" key="1">
    <source>
        <dbReference type="EMBL" id="MBX68129.1"/>
    </source>
</evidence>
<dbReference type="AlphaFoldDB" id="A0A2P2QM86"/>
<sequence>MMRGNETLCFTTTKRSVVQL</sequence>
<organism evidence="1">
    <name type="scientific">Rhizophora mucronata</name>
    <name type="common">Asiatic mangrove</name>
    <dbReference type="NCBI Taxonomy" id="61149"/>
    <lineage>
        <taxon>Eukaryota</taxon>
        <taxon>Viridiplantae</taxon>
        <taxon>Streptophyta</taxon>
        <taxon>Embryophyta</taxon>
        <taxon>Tracheophyta</taxon>
        <taxon>Spermatophyta</taxon>
        <taxon>Magnoliopsida</taxon>
        <taxon>eudicotyledons</taxon>
        <taxon>Gunneridae</taxon>
        <taxon>Pentapetalae</taxon>
        <taxon>rosids</taxon>
        <taxon>fabids</taxon>
        <taxon>Malpighiales</taxon>
        <taxon>Rhizophoraceae</taxon>
        <taxon>Rhizophora</taxon>
    </lineage>
</organism>